<organism evidence="1 2">
    <name type="scientific">Schleiferilactobacillus harbinensis</name>
    <dbReference type="NCBI Taxonomy" id="304207"/>
    <lineage>
        <taxon>Bacteria</taxon>
        <taxon>Bacillati</taxon>
        <taxon>Bacillota</taxon>
        <taxon>Bacilli</taxon>
        <taxon>Lactobacillales</taxon>
        <taxon>Lactobacillaceae</taxon>
        <taxon>Schleiferilactobacillus</taxon>
    </lineage>
</organism>
<dbReference type="InterPro" id="IPR031616">
    <property type="entry name" value="BsrE-like"/>
</dbReference>
<dbReference type="EMBL" id="CP045143">
    <property type="protein sequence ID" value="QFR24869.1"/>
    <property type="molecule type" value="Genomic_DNA"/>
</dbReference>
<dbReference type="RefSeq" id="WP_027828222.1">
    <property type="nucleotide sequence ID" value="NZ_CP041364.1"/>
</dbReference>
<evidence type="ECO:0000313" key="2">
    <source>
        <dbReference type="Proteomes" id="UP000326779"/>
    </source>
</evidence>
<evidence type="ECO:0000313" key="1">
    <source>
        <dbReference type="EMBL" id="QFR24869.1"/>
    </source>
</evidence>
<gene>
    <name evidence="1" type="ORF">D1010_16605</name>
</gene>
<sequence length="31" mass="3349">MSTGDALQVMVAFGIFVVALITLVVKLIDRK</sequence>
<proteinExistence type="predicted"/>
<reference evidence="1 2" key="1">
    <citation type="submission" date="2019-10" db="EMBL/GenBank/DDBJ databases">
        <title>The completed genome of Lactobacillus harbinensis M1.</title>
        <authorList>
            <person name="Zheng Y."/>
        </authorList>
    </citation>
    <scope>NUCLEOTIDE SEQUENCE [LARGE SCALE GENOMIC DNA]</scope>
    <source>
        <strain evidence="1 2">M1</strain>
    </source>
</reference>
<accession>A0A5P8Q2K5</accession>
<dbReference type="Proteomes" id="UP000326779">
    <property type="component" value="Chromosome"/>
</dbReference>
<dbReference type="Pfam" id="PF16935">
    <property type="entry name" value="Hol_Tox"/>
    <property type="match status" value="1"/>
</dbReference>
<dbReference type="GeneID" id="99063076"/>
<protein>
    <submittedName>
        <fullName evidence="1">Putative holin-like toxin</fullName>
    </submittedName>
</protein>
<dbReference type="KEGG" id="lhb:D1010_16605"/>
<name>A0A5P8Q2K5_9LACO</name>
<dbReference type="AlphaFoldDB" id="A0A5P8Q2K5"/>